<dbReference type="Proteomes" id="UP000750711">
    <property type="component" value="Unassembled WGS sequence"/>
</dbReference>
<dbReference type="AlphaFoldDB" id="A0A9P8IF27"/>
<dbReference type="PANTHER" id="PTHR46594">
    <property type="entry name" value="P-TYPE CATION-TRANSPORTING ATPASE"/>
    <property type="match status" value="1"/>
</dbReference>
<evidence type="ECO:0000313" key="3">
    <source>
        <dbReference type="EMBL" id="KAH0548607.1"/>
    </source>
</evidence>
<proteinExistence type="predicted"/>
<keyword evidence="4" id="KW-1185">Reference proteome</keyword>
<name>A0A9P8IF27_9PEZI</name>
<feature type="compositionally biased region" description="Low complexity" evidence="2">
    <location>
        <begin position="196"/>
        <end position="206"/>
    </location>
</feature>
<feature type="compositionally biased region" description="Polar residues" evidence="2">
    <location>
        <begin position="208"/>
        <end position="221"/>
    </location>
</feature>
<gene>
    <name evidence="3" type="ORF">GP486_007849</name>
</gene>
<feature type="region of interest" description="Disordered" evidence="2">
    <location>
        <begin position="160"/>
        <end position="221"/>
    </location>
</feature>
<organism evidence="3 4">
    <name type="scientific">Trichoglossum hirsutum</name>
    <dbReference type="NCBI Taxonomy" id="265104"/>
    <lineage>
        <taxon>Eukaryota</taxon>
        <taxon>Fungi</taxon>
        <taxon>Dikarya</taxon>
        <taxon>Ascomycota</taxon>
        <taxon>Pezizomycotina</taxon>
        <taxon>Geoglossomycetes</taxon>
        <taxon>Geoglossales</taxon>
        <taxon>Geoglossaceae</taxon>
        <taxon>Trichoglossum</taxon>
    </lineage>
</organism>
<keyword evidence="1" id="KW-0479">Metal-binding</keyword>
<evidence type="ECO:0000256" key="1">
    <source>
        <dbReference type="ARBA" id="ARBA00022723"/>
    </source>
</evidence>
<dbReference type="PANTHER" id="PTHR46594:SF4">
    <property type="entry name" value="P-TYPE CATION-TRANSPORTING ATPASE"/>
    <property type="match status" value="1"/>
</dbReference>
<dbReference type="GO" id="GO:0046872">
    <property type="term" value="F:metal ion binding"/>
    <property type="evidence" value="ECO:0007669"/>
    <property type="project" value="UniProtKB-KW"/>
</dbReference>
<comment type="caution">
    <text evidence="3">The sequence shown here is derived from an EMBL/GenBank/DDBJ whole genome shotgun (WGS) entry which is preliminary data.</text>
</comment>
<reference evidence="3" key="1">
    <citation type="submission" date="2021-03" db="EMBL/GenBank/DDBJ databases">
        <title>Comparative genomics and phylogenomic investigation of the class Geoglossomycetes provide insights into ecological specialization and systematics.</title>
        <authorList>
            <person name="Melie T."/>
            <person name="Pirro S."/>
            <person name="Miller A.N."/>
            <person name="Quandt A."/>
        </authorList>
    </citation>
    <scope>NUCLEOTIDE SEQUENCE</scope>
    <source>
        <strain evidence="3">CAQ_001_2017</strain>
    </source>
</reference>
<sequence>MDMLIVISTAAAYVFSVVSFVLQVRGHPLSTGEFFKASTLLVTLIMVGELVSESARQWAVESVSIESLQATSATLVLPDGKGEREIDTRLLQYGDTFKVLPDSCVATDGVRGECSPNDKQEYVKAVCRGGTETVLSVATGRMMPLRSHKPPSAYMSTKAQASRSGLKGSRWTVSNRGSIQEGEPIEKAEPIASGPGAATFATGATFDISPTTPKADSPLLN</sequence>
<protein>
    <submittedName>
        <fullName evidence="3">Uncharacterized protein</fullName>
    </submittedName>
</protein>
<dbReference type="EMBL" id="JAGHQM010002491">
    <property type="protein sequence ID" value="KAH0548607.1"/>
    <property type="molecule type" value="Genomic_DNA"/>
</dbReference>
<evidence type="ECO:0000313" key="4">
    <source>
        <dbReference type="Proteomes" id="UP000750711"/>
    </source>
</evidence>
<evidence type="ECO:0000256" key="2">
    <source>
        <dbReference type="SAM" id="MobiDB-lite"/>
    </source>
</evidence>
<accession>A0A9P8IF27</accession>